<feature type="domain" description="HPr" evidence="15">
    <location>
        <begin position="162"/>
        <end position="249"/>
    </location>
</feature>
<dbReference type="GO" id="GO:0008965">
    <property type="term" value="F:phosphoenolpyruvate-protein phosphotransferase activity"/>
    <property type="evidence" value="ECO:0007669"/>
    <property type="project" value="UniProtKB-EC"/>
</dbReference>
<sequence length="839" mass="85525">MIVTAPCAGWVGPLADVPDPVFADGMMGAGVMIDPVDGIIVAPCDATVIARAASGHSVTLRLANGAELLIHVGIDTVALGGRGFAALVEAGAGVSKGDPLIGCDLDAIARAGCSLRTPIIVINDGFVVAPLETGRMVAAGDPLFTVVSETGVSTVAAADTAARIAEVAVPLAHGLHARPSARLAAIVRGHDADATVLCGPRSANGASVAALMALGASLGDTLRIEARGADAEVLLAAMIAAIESGLGEQPAAIAAPVGEEVSAAVAVAPALLLDGSEVLAGVTGAAGIVIGMVRQLRAAQAALDRPAGSPIDERSALDAARTAAAARLHALEDEASLAQRDILAAHRALLDDPDLAARADGEIAAGASAAQAWRAACRAAAAALATLDNARLRERGEDLLDVERQVLTMLAGGAEAGERYPANTIVVAEALLPTEFLDCAARGAAAICTVGGGATSHVSILAGGMGIPALVAADPRVRLIPDGTAAILDGDRATLHVAPTETARQDLATRIADRRRFHDEAVGRAAEPAATRDGTRILVLANLGDPGGTPGAVKAGAEGCGLLRSEFLFLDRAAPPDEAEQRRQYQAIADALPEGAPLVIRTLDIGGDKPVPFLDMPAEENPALGLRGMRLSLRHPELLRTQLRAILGVTGARGVQTMLPMVIDAEELRAARIIFEEERAAAGLDDAPLGVMVETPAAALLADTLAPHADFFSIGTNDLTQYALAIDRGSVPLARQVDGLHPAVLRLIKSCCFAAARAGRPVSVCGSLGGDPLAVPVLIGLGVARLSVSAGRIAATKAAVRALVLDDCRQFAREACEMASPQAVREAVRTRWPELENWG</sequence>
<comment type="similarity">
    <text evidence="4">Belongs to the PEP-utilizing enzyme family.</text>
</comment>
<dbReference type="PANTHER" id="PTHR46244">
    <property type="entry name" value="PHOSPHOENOLPYRUVATE-PROTEIN PHOSPHOTRANSFERASE"/>
    <property type="match status" value="1"/>
</dbReference>
<evidence type="ECO:0000256" key="9">
    <source>
        <dbReference type="ARBA" id="ARBA00022679"/>
    </source>
</evidence>
<evidence type="ECO:0000256" key="5">
    <source>
        <dbReference type="ARBA" id="ARBA00012232"/>
    </source>
</evidence>
<gene>
    <name evidence="16" type="primary">ptsP</name>
    <name evidence="16" type="ORF">QGN17_03455</name>
</gene>
<dbReference type="PROSITE" id="PS00369">
    <property type="entry name" value="PTS_HPR_HIS"/>
    <property type="match status" value="1"/>
</dbReference>
<dbReference type="Pfam" id="PF00358">
    <property type="entry name" value="PTS_EIIA_1"/>
    <property type="match status" value="1"/>
</dbReference>
<dbReference type="EMBL" id="JARYGZ010000001">
    <property type="protein sequence ID" value="MDH7637780.1"/>
    <property type="molecule type" value="Genomic_DNA"/>
</dbReference>
<dbReference type="SUPFAM" id="SSF51261">
    <property type="entry name" value="Duplicated hybrid motif"/>
    <property type="match status" value="1"/>
</dbReference>
<dbReference type="PRINTS" id="PR01736">
    <property type="entry name" value="PHPHTRNFRASE"/>
</dbReference>
<evidence type="ECO:0000259" key="14">
    <source>
        <dbReference type="PROSITE" id="PS51093"/>
    </source>
</evidence>
<dbReference type="InterPro" id="IPR000121">
    <property type="entry name" value="PEP_util_C"/>
</dbReference>
<evidence type="ECO:0000256" key="4">
    <source>
        <dbReference type="ARBA" id="ARBA00007837"/>
    </source>
</evidence>
<dbReference type="NCBIfam" id="TIGR00830">
    <property type="entry name" value="PTBA"/>
    <property type="match status" value="1"/>
</dbReference>
<dbReference type="Pfam" id="PF00381">
    <property type="entry name" value="PTS-HPr"/>
    <property type="match status" value="1"/>
</dbReference>
<dbReference type="InterPro" id="IPR036637">
    <property type="entry name" value="Phosphohistidine_dom_sf"/>
</dbReference>
<keyword evidence="9 16" id="KW-0808">Transferase</keyword>
<dbReference type="InterPro" id="IPR001020">
    <property type="entry name" value="PTS_HPr_His_P_site"/>
</dbReference>
<keyword evidence="17" id="KW-1185">Reference proteome</keyword>
<dbReference type="Gene3D" id="1.10.274.10">
    <property type="entry name" value="PtsI, HPr-binding domain"/>
    <property type="match status" value="1"/>
</dbReference>
<dbReference type="InterPro" id="IPR036618">
    <property type="entry name" value="PtsI_HPr-bd_sf"/>
</dbReference>
<evidence type="ECO:0000313" key="17">
    <source>
        <dbReference type="Proteomes" id="UP001160625"/>
    </source>
</evidence>
<dbReference type="InterPro" id="IPR000032">
    <property type="entry name" value="HPr-like"/>
</dbReference>
<dbReference type="Gene3D" id="2.70.70.10">
    <property type="entry name" value="Glucose Permease (Domain IIA)"/>
    <property type="match status" value="1"/>
</dbReference>
<protein>
    <recommendedName>
        <fullName evidence="5">phosphoenolpyruvate--protein phosphotransferase</fullName>
        <ecNumber evidence="5">2.7.3.9</ecNumber>
    </recommendedName>
</protein>
<dbReference type="EC" id="2.7.3.9" evidence="5"/>
<dbReference type="SUPFAM" id="SSF52009">
    <property type="entry name" value="Phosphohistidine domain"/>
    <property type="match status" value="1"/>
</dbReference>
<dbReference type="PROSITE" id="PS00742">
    <property type="entry name" value="PEP_ENZYMES_2"/>
    <property type="match status" value="1"/>
</dbReference>
<comment type="caution">
    <text evidence="16">The sequence shown here is derived from an EMBL/GenBank/DDBJ whole genome shotgun (WGS) entry which is preliminary data.</text>
</comment>
<dbReference type="SUPFAM" id="SSF47831">
    <property type="entry name" value="Enzyme I of the PEP:sugar phosphotransferase system HPr-binding (sub)domain"/>
    <property type="match status" value="1"/>
</dbReference>
<dbReference type="InterPro" id="IPR040442">
    <property type="entry name" value="Pyrv_kinase-like_dom_sf"/>
</dbReference>
<dbReference type="SUPFAM" id="SSF51621">
    <property type="entry name" value="Phosphoenolpyruvate/pyruvate domain"/>
    <property type="match status" value="1"/>
</dbReference>
<evidence type="ECO:0000256" key="12">
    <source>
        <dbReference type="ARBA" id="ARBA00022777"/>
    </source>
</evidence>
<evidence type="ECO:0000256" key="13">
    <source>
        <dbReference type="ARBA" id="ARBA00022842"/>
    </source>
</evidence>
<dbReference type="InterPro" id="IPR035895">
    <property type="entry name" value="HPr-like_sf"/>
</dbReference>
<evidence type="ECO:0000313" key="16">
    <source>
        <dbReference type="EMBL" id="MDH7637780.1"/>
    </source>
</evidence>
<evidence type="ECO:0000256" key="3">
    <source>
        <dbReference type="ARBA" id="ARBA00004496"/>
    </source>
</evidence>
<keyword evidence="7" id="KW-0963">Cytoplasm</keyword>
<organism evidence="16 17">
    <name type="scientific">Sphingomonas oryzagri</name>
    <dbReference type="NCBI Taxonomy" id="3042314"/>
    <lineage>
        <taxon>Bacteria</taxon>
        <taxon>Pseudomonadati</taxon>
        <taxon>Pseudomonadota</taxon>
        <taxon>Alphaproteobacteria</taxon>
        <taxon>Sphingomonadales</taxon>
        <taxon>Sphingomonadaceae</taxon>
        <taxon>Sphingomonas</taxon>
    </lineage>
</organism>
<keyword evidence="8" id="KW-0762">Sugar transport</keyword>
<dbReference type="Pfam" id="PF02896">
    <property type="entry name" value="PEP-utilizers_C"/>
    <property type="match status" value="1"/>
</dbReference>
<evidence type="ECO:0000256" key="1">
    <source>
        <dbReference type="ARBA" id="ARBA00000683"/>
    </source>
</evidence>
<evidence type="ECO:0000256" key="11">
    <source>
        <dbReference type="ARBA" id="ARBA00022723"/>
    </source>
</evidence>
<comment type="subcellular location">
    <subcellularLocation>
        <location evidence="3">Cytoplasm</location>
    </subcellularLocation>
</comment>
<dbReference type="InterPro" id="IPR008279">
    <property type="entry name" value="PEP-util_enz_mobile_dom"/>
</dbReference>
<dbReference type="PROSITE" id="PS51350">
    <property type="entry name" value="PTS_HPR_DOM"/>
    <property type="match status" value="1"/>
</dbReference>
<dbReference type="InterPro" id="IPR006318">
    <property type="entry name" value="PTS_EI-like"/>
</dbReference>
<comment type="catalytic activity">
    <reaction evidence="1">
        <text>L-histidyl-[protein] + phosphoenolpyruvate = N(pros)-phospho-L-histidyl-[protein] + pyruvate</text>
        <dbReference type="Rhea" id="RHEA:23880"/>
        <dbReference type="Rhea" id="RHEA-COMP:9745"/>
        <dbReference type="Rhea" id="RHEA-COMP:9746"/>
        <dbReference type="ChEBI" id="CHEBI:15361"/>
        <dbReference type="ChEBI" id="CHEBI:29979"/>
        <dbReference type="ChEBI" id="CHEBI:58702"/>
        <dbReference type="ChEBI" id="CHEBI:64837"/>
        <dbReference type="EC" id="2.7.3.9"/>
    </reaction>
</comment>
<dbReference type="InterPro" id="IPR008731">
    <property type="entry name" value="PTS_EIN"/>
</dbReference>
<dbReference type="PROSITE" id="PS51093">
    <property type="entry name" value="PTS_EIIA_TYPE_1"/>
    <property type="match status" value="1"/>
</dbReference>
<accession>A0ABT6MXL1</accession>
<feature type="domain" description="PTS EIIA type-1" evidence="14">
    <location>
        <begin position="19"/>
        <end position="123"/>
    </location>
</feature>
<dbReference type="Proteomes" id="UP001160625">
    <property type="component" value="Unassembled WGS sequence"/>
</dbReference>
<evidence type="ECO:0000259" key="15">
    <source>
        <dbReference type="PROSITE" id="PS51350"/>
    </source>
</evidence>
<evidence type="ECO:0000256" key="10">
    <source>
        <dbReference type="ARBA" id="ARBA00022683"/>
    </source>
</evidence>
<evidence type="ECO:0000256" key="7">
    <source>
        <dbReference type="ARBA" id="ARBA00022490"/>
    </source>
</evidence>
<evidence type="ECO:0000256" key="6">
    <source>
        <dbReference type="ARBA" id="ARBA00022448"/>
    </source>
</evidence>
<keyword evidence="11" id="KW-0479">Metal-binding</keyword>
<proteinExistence type="inferred from homology"/>
<keyword evidence="12" id="KW-0418">Kinase</keyword>
<keyword evidence="10" id="KW-0598">Phosphotransferase system</keyword>
<dbReference type="Pfam" id="PF00391">
    <property type="entry name" value="PEP-utilizers"/>
    <property type="match status" value="1"/>
</dbReference>
<dbReference type="Gene3D" id="3.30.1340.10">
    <property type="entry name" value="HPr-like"/>
    <property type="match status" value="1"/>
</dbReference>
<dbReference type="InterPro" id="IPR050499">
    <property type="entry name" value="PEP-utilizing_PTS_enzyme"/>
</dbReference>
<keyword evidence="13" id="KW-0460">Magnesium</keyword>
<dbReference type="InterPro" id="IPR015813">
    <property type="entry name" value="Pyrv/PenolPyrv_kinase-like_dom"/>
</dbReference>
<dbReference type="CDD" id="cd00367">
    <property type="entry name" value="PTS-HPr_like"/>
    <property type="match status" value="1"/>
</dbReference>
<dbReference type="RefSeq" id="WP_281043123.1">
    <property type="nucleotide sequence ID" value="NZ_JARYGZ010000001.1"/>
</dbReference>
<dbReference type="PANTHER" id="PTHR46244:SF6">
    <property type="entry name" value="PHOSPHOENOLPYRUVATE-PROTEIN PHOSPHOTRANSFERASE"/>
    <property type="match status" value="1"/>
</dbReference>
<evidence type="ECO:0000256" key="8">
    <source>
        <dbReference type="ARBA" id="ARBA00022597"/>
    </source>
</evidence>
<keyword evidence="6" id="KW-0813">Transport</keyword>
<evidence type="ECO:0000256" key="2">
    <source>
        <dbReference type="ARBA" id="ARBA00001946"/>
    </source>
</evidence>
<dbReference type="NCBIfam" id="TIGR01417">
    <property type="entry name" value="PTS_I_fam"/>
    <property type="match status" value="1"/>
</dbReference>
<dbReference type="SUPFAM" id="SSF55594">
    <property type="entry name" value="HPr-like"/>
    <property type="match status" value="1"/>
</dbReference>
<reference evidence="16" key="1">
    <citation type="submission" date="2023-04" db="EMBL/GenBank/DDBJ databases">
        <title>Sphingomonas sp. MAHUQ-71 isolated from rice field.</title>
        <authorList>
            <person name="Huq M.A."/>
        </authorList>
    </citation>
    <scope>NUCLEOTIDE SEQUENCE</scope>
    <source>
        <strain evidence="16">MAHUQ-71</strain>
    </source>
</reference>
<name>A0ABT6MXL1_9SPHN</name>
<dbReference type="InterPro" id="IPR023151">
    <property type="entry name" value="PEP_util_CS"/>
</dbReference>
<comment type="cofactor">
    <cofactor evidence="2">
        <name>Mg(2+)</name>
        <dbReference type="ChEBI" id="CHEBI:18420"/>
    </cofactor>
</comment>
<dbReference type="InterPro" id="IPR001127">
    <property type="entry name" value="PTS_EIIA_1_perm"/>
</dbReference>
<dbReference type="PROSITE" id="PS00371">
    <property type="entry name" value="PTS_EIIA_TYPE_1_HIS"/>
    <property type="match status" value="1"/>
</dbReference>
<dbReference type="Gene3D" id="3.50.30.10">
    <property type="entry name" value="Phosphohistidine domain"/>
    <property type="match status" value="1"/>
</dbReference>
<dbReference type="Gene3D" id="3.20.20.60">
    <property type="entry name" value="Phosphoenolpyruvate-binding domains"/>
    <property type="match status" value="1"/>
</dbReference>
<dbReference type="Pfam" id="PF05524">
    <property type="entry name" value="PEP-utilisers_N"/>
    <property type="match status" value="1"/>
</dbReference>
<dbReference type="InterPro" id="IPR011055">
    <property type="entry name" value="Dup_hybrid_motif"/>
</dbReference>
<dbReference type="PRINTS" id="PR00107">
    <property type="entry name" value="PHOSPHOCPHPR"/>
</dbReference>